<organism evidence="3 4">
    <name type="scientific">Glutamicibacter uratoxydans</name>
    <name type="common">Arthrobacter uratoxydans</name>
    <dbReference type="NCBI Taxonomy" id="43667"/>
    <lineage>
        <taxon>Bacteria</taxon>
        <taxon>Bacillati</taxon>
        <taxon>Actinomycetota</taxon>
        <taxon>Actinomycetes</taxon>
        <taxon>Micrococcales</taxon>
        <taxon>Micrococcaceae</taxon>
        <taxon>Glutamicibacter</taxon>
    </lineage>
</organism>
<sequence length="231" mass="25779">MRRILAAGLLGSALALSACTAADPSPAPTPKSEPTTQSPTQSPKLADAELFPIDNNQVYLEIPKDWSFDTPSCKTDCSEWDQIEFYDGEKNHVLTLLPNTATSTDGDMNLYDRKVLMRTEQPDLKVPGLDYIPRSVIAEYWRAENQETSKKATGLSIAMVDDEILEKSGKEPALYYFKMNDENWPMFFVDSSYLYKRIGSNPREQAAADFVASDEYALIEKIMLTVRTAGG</sequence>
<keyword evidence="2" id="KW-0732">Signal</keyword>
<name>A0A4Y4DHX6_GLUUR</name>
<dbReference type="AlphaFoldDB" id="A0A4Y4DHX6"/>
<evidence type="ECO:0000256" key="1">
    <source>
        <dbReference type="SAM" id="MobiDB-lite"/>
    </source>
</evidence>
<accession>A0A4Y4DHX6</accession>
<feature type="signal peptide" evidence="2">
    <location>
        <begin position="1"/>
        <end position="21"/>
    </location>
</feature>
<dbReference type="OrthoDB" id="4954933at2"/>
<evidence type="ECO:0000256" key="2">
    <source>
        <dbReference type="SAM" id="SignalP"/>
    </source>
</evidence>
<evidence type="ECO:0008006" key="5">
    <source>
        <dbReference type="Google" id="ProtNLM"/>
    </source>
</evidence>
<comment type="caution">
    <text evidence="3">The sequence shown here is derived from an EMBL/GenBank/DDBJ whole genome shotgun (WGS) entry which is preliminary data.</text>
</comment>
<dbReference type="RefSeq" id="WP_141361396.1">
    <property type="nucleotide sequence ID" value="NZ_BAAAJL010000003.1"/>
</dbReference>
<evidence type="ECO:0000313" key="3">
    <source>
        <dbReference type="EMBL" id="GED04849.1"/>
    </source>
</evidence>
<feature type="chain" id="PRO_5038603804" description="Lipoprotein" evidence="2">
    <location>
        <begin position="22"/>
        <end position="231"/>
    </location>
</feature>
<dbReference type="PROSITE" id="PS51257">
    <property type="entry name" value="PROKAR_LIPOPROTEIN"/>
    <property type="match status" value="1"/>
</dbReference>
<reference evidence="3 4" key="1">
    <citation type="submission" date="2019-06" db="EMBL/GenBank/DDBJ databases">
        <title>Whole genome shotgun sequence of Glutamicibacter uratoxydans NBRC 15515.</title>
        <authorList>
            <person name="Hosoyama A."/>
            <person name="Uohara A."/>
            <person name="Ohji S."/>
            <person name="Ichikawa N."/>
        </authorList>
    </citation>
    <scope>NUCLEOTIDE SEQUENCE [LARGE SCALE GENOMIC DNA]</scope>
    <source>
        <strain evidence="3 4">NBRC 15515</strain>
    </source>
</reference>
<protein>
    <recommendedName>
        <fullName evidence="5">Lipoprotein</fullName>
    </recommendedName>
</protein>
<gene>
    <name evidence="3" type="ORF">AUR04nite_03810</name>
</gene>
<feature type="compositionally biased region" description="Polar residues" evidence="1">
    <location>
        <begin position="32"/>
        <end position="43"/>
    </location>
</feature>
<proteinExistence type="predicted"/>
<dbReference type="Proteomes" id="UP000316612">
    <property type="component" value="Unassembled WGS sequence"/>
</dbReference>
<evidence type="ECO:0000313" key="4">
    <source>
        <dbReference type="Proteomes" id="UP000316612"/>
    </source>
</evidence>
<keyword evidence="4" id="KW-1185">Reference proteome</keyword>
<dbReference type="EMBL" id="BJNY01000002">
    <property type="protein sequence ID" value="GED04849.1"/>
    <property type="molecule type" value="Genomic_DNA"/>
</dbReference>
<feature type="region of interest" description="Disordered" evidence="1">
    <location>
        <begin position="21"/>
        <end position="43"/>
    </location>
</feature>